<name>A0A640VKL6_9RHOB</name>
<evidence type="ECO:0000256" key="1">
    <source>
        <dbReference type="SAM" id="SignalP"/>
    </source>
</evidence>
<dbReference type="PROSITE" id="PS51257">
    <property type="entry name" value="PROKAR_LIPOPROTEIN"/>
    <property type="match status" value="1"/>
</dbReference>
<accession>A0A640VKL6</accession>
<reference evidence="2 3" key="1">
    <citation type="submission" date="2019-12" db="EMBL/GenBank/DDBJ databases">
        <title>Roseobacter cerasinus sp. nov., isolated from seawater around aquaculture.</title>
        <authorList>
            <person name="Muramatsu S."/>
            <person name="Takabe Y."/>
            <person name="Mori K."/>
            <person name="Takaichi S."/>
            <person name="Hanada S."/>
        </authorList>
    </citation>
    <scope>NUCLEOTIDE SEQUENCE [LARGE SCALE GENOMIC DNA]</scope>
    <source>
        <strain evidence="2 3">AI77</strain>
    </source>
</reference>
<keyword evidence="1" id="KW-0732">Signal</keyword>
<evidence type="ECO:0000313" key="3">
    <source>
        <dbReference type="Proteomes" id="UP000436522"/>
    </source>
</evidence>
<feature type="chain" id="PRO_5024892064" description="Argininosuccinate lyase" evidence="1">
    <location>
        <begin position="18"/>
        <end position="57"/>
    </location>
</feature>
<dbReference type="AlphaFoldDB" id="A0A640VKL6"/>
<keyword evidence="3" id="KW-1185">Reference proteome</keyword>
<protein>
    <recommendedName>
        <fullName evidence="4">Argininosuccinate lyase</fullName>
    </recommendedName>
</protein>
<evidence type="ECO:0008006" key="4">
    <source>
        <dbReference type="Google" id="ProtNLM"/>
    </source>
</evidence>
<dbReference type="RefSeq" id="WP_174238983.1">
    <property type="nucleotide sequence ID" value="NZ_BLIV01000001.1"/>
</dbReference>
<dbReference type="EMBL" id="BLIV01000001">
    <property type="protein sequence ID" value="GFE48853.1"/>
    <property type="molecule type" value="Genomic_DNA"/>
</dbReference>
<dbReference type="Proteomes" id="UP000436522">
    <property type="component" value="Unassembled WGS sequence"/>
</dbReference>
<gene>
    <name evidence="2" type="ORF">So717_06060</name>
</gene>
<feature type="signal peptide" evidence="1">
    <location>
        <begin position="1"/>
        <end position="17"/>
    </location>
</feature>
<evidence type="ECO:0000313" key="2">
    <source>
        <dbReference type="EMBL" id="GFE48853.1"/>
    </source>
</evidence>
<proteinExistence type="predicted"/>
<organism evidence="2 3">
    <name type="scientific">Roseobacter cerasinus</name>
    <dbReference type="NCBI Taxonomy" id="2602289"/>
    <lineage>
        <taxon>Bacteria</taxon>
        <taxon>Pseudomonadati</taxon>
        <taxon>Pseudomonadota</taxon>
        <taxon>Alphaproteobacteria</taxon>
        <taxon>Rhodobacterales</taxon>
        <taxon>Roseobacteraceae</taxon>
        <taxon>Roseobacter</taxon>
    </lineage>
</organism>
<sequence>MKHIVLLAMLGFLAACGADGEPVAPQINGGVTINNSGIHPSASVGVGKGPLSIWLGL</sequence>
<comment type="caution">
    <text evidence="2">The sequence shown here is derived from an EMBL/GenBank/DDBJ whole genome shotgun (WGS) entry which is preliminary data.</text>
</comment>